<dbReference type="PANTHER" id="PTHR30126">
    <property type="entry name" value="HTH-TYPE TRANSCRIPTIONAL REGULATOR"/>
    <property type="match status" value="1"/>
</dbReference>
<dbReference type="GO" id="GO:0003700">
    <property type="term" value="F:DNA-binding transcription factor activity"/>
    <property type="evidence" value="ECO:0007669"/>
    <property type="project" value="InterPro"/>
</dbReference>
<dbReference type="PROSITE" id="PS50931">
    <property type="entry name" value="HTH_LYSR"/>
    <property type="match status" value="1"/>
</dbReference>
<dbReference type="EMBL" id="FNOK01000008">
    <property type="protein sequence ID" value="SDX15494.1"/>
    <property type="molecule type" value="Genomic_DNA"/>
</dbReference>
<dbReference type="Proteomes" id="UP000199529">
    <property type="component" value="Unassembled WGS sequence"/>
</dbReference>
<keyword evidence="7" id="KW-1185">Reference proteome</keyword>
<dbReference type="PRINTS" id="PR00039">
    <property type="entry name" value="HTHLYSR"/>
</dbReference>
<name>A0A1H2ZFC4_9PSEU</name>
<proteinExistence type="inferred from homology"/>
<dbReference type="CDD" id="cd05466">
    <property type="entry name" value="PBP2_LTTR_substrate"/>
    <property type="match status" value="1"/>
</dbReference>
<dbReference type="PANTHER" id="PTHR30126:SF39">
    <property type="entry name" value="HTH-TYPE TRANSCRIPTIONAL REGULATOR CYSL"/>
    <property type="match status" value="1"/>
</dbReference>
<dbReference type="GO" id="GO:0000976">
    <property type="term" value="F:transcription cis-regulatory region binding"/>
    <property type="evidence" value="ECO:0007669"/>
    <property type="project" value="TreeGrafter"/>
</dbReference>
<organism evidence="6 7">
    <name type="scientific">Saccharopolyspora shandongensis</name>
    <dbReference type="NCBI Taxonomy" id="418495"/>
    <lineage>
        <taxon>Bacteria</taxon>
        <taxon>Bacillati</taxon>
        <taxon>Actinomycetota</taxon>
        <taxon>Actinomycetes</taxon>
        <taxon>Pseudonocardiales</taxon>
        <taxon>Pseudonocardiaceae</taxon>
        <taxon>Saccharopolyspora</taxon>
    </lineage>
</organism>
<evidence type="ECO:0000313" key="7">
    <source>
        <dbReference type="Proteomes" id="UP000199529"/>
    </source>
</evidence>
<evidence type="ECO:0000256" key="3">
    <source>
        <dbReference type="ARBA" id="ARBA00023125"/>
    </source>
</evidence>
<dbReference type="InterPro" id="IPR036390">
    <property type="entry name" value="WH_DNA-bd_sf"/>
</dbReference>
<dbReference type="STRING" id="418495.SAMN05216215_100811"/>
<dbReference type="AlphaFoldDB" id="A0A1H2ZFC4"/>
<evidence type="ECO:0000256" key="4">
    <source>
        <dbReference type="ARBA" id="ARBA00023163"/>
    </source>
</evidence>
<gene>
    <name evidence="6" type="ORF">SAMN05216215_100811</name>
</gene>
<evidence type="ECO:0000256" key="2">
    <source>
        <dbReference type="ARBA" id="ARBA00023015"/>
    </source>
</evidence>
<keyword evidence="2" id="KW-0805">Transcription regulation</keyword>
<sequence>MNLDGSYFKIRYTSTVDTRLLQTFMVLARTGSFTAAAAELHVVQSTVTSHIKALEGELDVRLFDRLPQGARLTDAGRRVAAHARDLLDVERRLHDSAGSRGTIAGEVVIGATESLCAYLLPQVISALATTHPDIQVHLKPLGTANALQGLGRPEGGLDIALLLDDVVATEYAARTIGGQAIELVAAPGHPAAGGHHDWQDLAAHQYFLLEEGCSYTDRFLRDLTAASATRPRITRFGSIEAARSCVAAGLGLSVLPRLAVVDQLANGSLCRVNGPELAETPLHLVTNQRRWASPAVTTTAEAIAQAGRQSR</sequence>
<evidence type="ECO:0000259" key="5">
    <source>
        <dbReference type="PROSITE" id="PS50931"/>
    </source>
</evidence>
<accession>A0A1H2ZFC4</accession>
<evidence type="ECO:0000313" key="6">
    <source>
        <dbReference type="EMBL" id="SDX15494.1"/>
    </source>
</evidence>
<reference evidence="7" key="1">
    <citation type="submission" date="2016-10" db="EMBL/GenBank/DDBJ databases">
        <authorList>
            <person name="Varghese N."/>
            <person name="Submissions S."/>
        </authorList>
    </citation>
    <scope>NUCLEOTIDE SEQUENCE [LARGE SCALE GENOMIC DNA]</scope>
    <source>
        <strain evidence="7">CGMCC 4.3530</strain>
    </source>
</reference>
<dbReference type="SUPFAM" id="SSF46785">
    <property type="entry name" value="Winged helix' DNA-binding domain"/>
    <property type="match status" value="1"/>
</dbReference>
<feature type="domain" description="HTH lysR-type" evidence="5">
    <location>
        <begin position="16"/>
        <end position="73"/>
    </location>
</feature>
<dbReference type="InterPro" id="IPR005119">
    <property type="entry name" value="LysR_subst-bd"/>
</dbReference>
<dbReference type="Pfam" id="PF03466">
    <property type="entry name" value="LysR_substrate"/>
    <property type="match status" value="1"/>
</dbReference>
<dbReference type="Pfam" id="PF00126">
    <property type="entry name" value="HTH_1"/>
    <property type="match status" value="1"/>
</dbReference>
<dbReference type="Gene3D" id="1.10.10.10">
    <property type="entry name" value="Winged helix-like DNA-binding domain superfamily/Winged helix DNA-binding domain"/>
    <property type="match status" value="1"/>
</dbReference>
<keyword evidence="4" id="KW-0804">Transcription</keyword>
<evidence type="ECO:0000256" key="1">
    <source>
        <dbReference type="ARBA" id="ARBA00009437"/>
    </source>
</evidence>
<dbReference type="FunFam" id="1.10.10.10:FF:000001">
    <property type="entry name" value="LysR family transcriptional regulator"/>
    <property type="match status" value="1"/>
</dbReference>
<protein>
    <submittedName>
        <fullName evidence="6">DNA-binding transcriptional regulator, LysR family</fullName>
    </submittedName>
</protein>
<dbReference type="Gene3D" id="3.40.190.10">
    <property type="entry name" value="Periplasmic binding protein-like II"/>
    <property type="match status" value="2"/>
</dbReference>
<dbReference type="InterPro" id="IPR000847">
    <property type="entry name" value="LysR_HTH_N"/>
</dbReference>
<keyword evidence="3 6" id="KW-0238">DNA-binding</keyword>
<comment type="similarity">
    <text evidence="1">Belongs to the LysR transcriptional regulatory family.</text>
</comment>
<dbReference type="SUPFAM" id="SSF53850">
    <property type="entry name" value="Periplasmic binding protein-like II"/>
    <property type="match status" value="1"/>
</dbReference>
<dbReference type="InterPro" id="IPR036388">
    <property type="entry name" value="WH-like_DNA-bd_sf"/>
</dbReference>